<dbReference type="SUPFAM" id="SSF55486">
    <property type="entry name" value="Metalloproteases ('zincins'), catalytic domain"/>
    <property type="match status" value="1"/>
</dbReference>
<accession>A0A2W7Q8G3</accession>
<gene>
    <name evidence="1" type="ORF">LY56_01759</name>
</gene>
<dbReference type="STRING" id="121821.GCA_001870675_00786"/>
<dbReference type="Proteomes" id="UP000249364">
    <property type="component" value="Unassembled WGS sequence"/>
</dbReference>
<protein>
    <submittedName>
        <fullName evidence="1">Uncharacterized protein</fullName>
    </submittedName>
</protein>
<sequence length="284" mass="31300">MPAFPMPEIPDIGRNASDDQHAAFLAIVQPAVLGAFHESASVKAALAEIVFAVPTDDSQPPHVIDHGHGRYPTVSMAWKNDAESLMHLMHEVSHALQINLSQSNKMPPLAREVCAFLGELCLMAYLHRYGPASLLPALLDVWHSHNTRYLGEDLGHLSEAILTDCAAYHYRQNYPIARLIAVDLFAQRPGPWLEALFASGSDAMTLLPIGQMANVAGRRANYLPALPMSGADQPVLGAYRSLGAMAVQYLGALGAQFRFYAYNKCMIEKHKEIWEVYLTWPPKS</sequence>
<dbReference type="OrthoDB" id="8029709at2"/>
<evidence type="ECO:0000313" key="1">
    <source>
        <dbReference type="EMBL" id="PZX44511.1"/>
    </source>
</evidence>
<reference evidence="1 2" key="1">
    <citation type="submission" date="2018-06" db="EMBL/GenBank/DDBJ databases">
        <title>Genomic Encyclopedia of Archaeal and Bacterial Type Strains, Phase II (KMG-II): from individual species to whole genera.</title>
        <authorList>
            <person name="Goeker M."/>
        </authorList>
    </citation>
    <scope>NUCLEOTIDE SEQUENCE [LARGE SCALE GENOMIC DNA]</scope>
    <source>
        <strain evidence="1 2">DSM 13087</strain>
    </source>
</reference>
<dbReference type="EMBL" id="QKZQ01000007">
    <property type="protein sequence ID" value="PZX44511.1"/>
    <property type="molecule type" value="Genomic_DNA"/>
</dbReference>
<name>A0A2W7Q8G3_9RHOB</name>
<dbReference type="AlphaFoldDB" id="A0A2W7Q8G3"/>
<comment type="caution">
    <text evidence="1">The sequence shown here is derived from an EMBL/GenBank/DDBJ whole genome shotgun (WGS) entry which is preliminary data.</text>
</comment>
<proteinExistence type="predicted"/>
<keyword evidence="2" id="KW-1185">Reference proteome</keyword>
<organism evidence="1 2">
    <name type="scientific">Roseinatronobacter thiooxidans</name>
    <dbReference type="NCBI Taxonomy" id="121821"/>
    <lineage>
        <taxon>Bacteria</taxon>
        <taxon>Pseudomonadati</taxon>
        <taxon>Pseudomonadota</taxon>
        <taxon>Alphaproteobacteria</taxon>
        <taxon>Rhodobacterales</taxon>
        <taxon>Paracoccaceae</taxon>
        <taxon>Roseinatronobacter</taxon>
    </lineage>
</organism>
<evidence type="ECO:0000313" key="2">
    <source>
        <dbReference type="Proteomes" id="UP000249364"/>
    </source>
</evidence>
<dbReference type="RefSeq" id="WP_146257655.1">
    <property type="nucleotide sequence ID" value="NZ_QKZQ01000007.1"/>
</dbReference>